<evidence type="ECO:0000256" key="2">
    <source>
        <dbReference type="ARBA" id="ARBA00023015"/>
    </source>
</evidence>
<evidence type="ECO:0000313" key="6">
    <source>
        <dbReference type="EMBL" id="GAD69084.1"/>
    </source>
</evidence>
<keyword evidence="2" id="KW-0805">Transcription regulation</keyword>
<gene>
    <name evidence="6" type="ORF">VPR01S_22_00750</name>
</gene>
<dbReference type="SUPFAM" id="SSF46785">
    <property type="entry name" value="Winged helix' DNA-binding domain"/>
    <property type="match status" value="1"/>
</dbReference>
<dbReference type="GO" id="GO:0000976">
    <property type="term" value="F:transcription cis-regulatory region binding"/>
    <property type="evidence" value="ECO:0007669"/>
    <property type="project" value="TreeGrafter"/>
</dbReference>
<keyword evidence="7" id="KW-1185">Reference proteome</keyword>
<dbReference type="InterPro" id="IPR036390">
    <property type="entry name" value="WH_DNA-bd_sf"/>
</dbReference>
<dbReference type="Gene3D" id="1.10.10.10">
    <property type="entry name" value="Winged helix-like DNA-binding domain superfamily/Winged helix DNA-binding domain"/>
    <property type="match status" value="1"/>
</dbReference>
<evidence type="ECO:0000256" key="3">
    <source>
        <dbReference type="ARBA" id="ARBA00023125"/>
    </source>
</evidence>
<dbReference type="EMBL" id="BATJ01000022">
    <property type="protein sequence ID" value="GAD69084.1"/>
    <property type="molecule type" value="Genomic_DNA"/>
</dbReference>
<evidence type="ECO:0000313" key="7">
    <source>
        <dbReference type="Proteomes" id="UP000016570"/>
    </source>
</evidence>
<dbReference type="InterPro" id="IPR000847">
    <property type="entry name" value="LysR_HTH_N"/>
</dbReference>
<sequence>MSLFSKSSLEMVDTVARLESFTAAADVLHRVPSAISYSVRQLEKELGVILFRRLPRKVELTPAGELFLAEARLMLRQMEEIKAQTRRAAHGWQKTLRVTLDNVVKLDKMKPLVEDFYATFQHAELQINMEVFNGSWESISQGRADIVIGATAAVPVGGDFEVKDMGVLDWAFVMSPSHPCVREQTLSEAFVSQFPAICLDDTSNVLPKRHTVHYPGQRRLLLPNWYSAIECLRNGVGVGYMPRHIAQPLIAEGLLVEKILAEERPLSHCCLVWRKDENHKMIEWMVDYLGSSQQLYQDWLQAH</sequence>
<dbReference type="PROSITE" id="PS50931">
    <property type="entry name" value="HTH_LYSR"/>
    <property type="match status" value="1"/>
</dbReference>
<dbReference type="SUPFAM" id="SSF53850">
    <property type="entry name" value="Periplasmic binding protein-like II"/>
    <property type="match status" value="1"/>
</dbReference>
<evidence type="ECO:0000256" key="1">
    <source>
        <dbReference type="ARBA" id="ARBA00009437"/>
    </source>
</evidence>
<keyword evidence="4" id="KW-0804">Transcription</keyword>
<reference evidence="6 7" key="1">
    <citation type="submission" date="2013-09" db="EMBL/GenBank/DDBJ databases">
        <title>Whole genome shotgun sequence of Vibrio proteolyticus NBRC 13287.</title>
        <authorList>
            <person name="Isaki S."/>
            <person name="Hosoyama A."/>
            <person name="Numata M."/>
            <person name="Hashimoto M."/>
            <person name="Hosoyama Y."/>
            <person name="Tsuchikane K."/>
            <person name="Noguchi M."/>
            <person name="Hirakata S."/>
            <person name="Ichikawa N."/>
            <person name="Ohji S."/>
            <person name="Yamazoe A."/>
            <person name="Fujita N."/>
        </authorList>
    </citation>
    <scope>NUCLEOTIDE SEQUENCE [LARGE SCALE GENOMIC DNA]</scope>
    <source>
        <strain evidence="6 7">NBRC 13287</strain>
    </source>
</reference>
<dbReference type="InterPro" id="IPR036388">
    <property type="entry name" value="WH-like_DNA-bd_sf"/>
</dbReference>
<dbReference type="NCBIfam" id="NF008294">
    <property type="entry name" value="PRK11074.1"/>
    <property type="match status" value="1"/>
</dbReference>
<keyword evidence="3" id="KW-0238">DNA-binding</keyword>
<evidence type="ECO:0000259" key="5">
    <source>
        <dbReference type="PROSITE" id="PS50931"/>
    </source>
</evidence>
<protein>
    <submittedName>
        <fullName evidence="6">Putative LysR family transcriptional regulator</fullName>
    </submittedName>
</protein>
<dbReference type="Proteomes" id="UP000016570">
    <property type="component" value="Unassembled WGS sequence"/>
</dbReference>
<dbReference type="FunFam" id="1.10.10.10:FF:000001">
    <property type="entry name" value="LysR family transcriptional regulator"/>
    <property type="match status" value="1"/>
</dbReference>
<dbReference type="PANTHER" id="PTHR30126">
    <property type="entry name" value="HTH-TYPE TRANSCRIPTIONAL REGULATOR"/>
    <property type="match status" value="1"/>
</dbReference>
<dbReference type="STRING" id="1219065.VPR01S_22_00750"/>
<accession>U3BHF1</accession>
<dbReference type="Pfam" id="PF03466">
    <property type="entry name" value="LysR_substrate"/>
    <property type="match status" value="1"/>
</dbReference>
<proteinExistence type="inferred from homology"/>
<dbReference type="GO" id="GO:0003700">
    <property type="term" value="F:DNA-binding transcription factor activity"/>
    <property type="evidence" value="ECO:0007669"/>
    <property type="project" value="InterPro"/>
</dbReference>
<dbReference type="AlphaFoldDB" id="U3BHF1"/>
<name>U3BHF1_VIBPR</name>
<dbReference type="InterPro" id="IPR005119">
    <property type="entry name" value="LysR_subst-bd"/>
</dbReference>
<comment type="caution">
    <text evidence="6">The sequence shown here is derived from an EMBL/GenBank/DDBJ whole genome shotgun (WGS) entry which is preliminary data.</text>
</comment>
<dbReference type="Pfam" id="PF00126">
    <property type="entry name" value="HTH_1"/>
    <property type="match status" value="1"/>
</dbReference>
<dbReference type="PANTHER" id="PTHR30126:SF18">
    <property type="entry name" value="LYSR FAMILY TRANSCRIPTIONAL REGULATOR"/>
    <property type="match status" value="1"/>
</dbReference>
<dbReference type="eggNOG" id="COG0583">
    <property type="taxonomic scope" value="Bacteria"/>
</dbReference>
<feature type="domain" description="HTH lysR-type" evidence="5">
    <location>
        <begin position="1"/>
        <end position="61"/>
    </location>
</feature>
<comment type="similarity">
    <text evidence="1">Belongs to the LysR transcriptional regulatory family.</text>
</comment>
<evidence type="ECO:0000256" key="4">
    <source>
        <dbReference type="ARBA" id="ARBA00023163"/>
    </source>
</evidence>
<organism evidence="6 7">
    <name type="scientific">Vibrio proteolyticus NBRC 13287</name>
    <dbReference type="NCBI Taxonomy" id="1219065"/>
    <lineage>
        <taxon>Bacteria</taxon>
        <taxon>Pseudomonadati</taxon>
        <taxon>Pseudomonadota</taxon>
        <taxon>Gammaproteobacteria</taxon>
        <taxon>Vibrionales</taxon>
        <taxon>Vibrionaceae</taxon>
        <taxon>Vibrio</taxon>
    </lineage>
</organism>
<dbReference type="Gene3D" id="3.40.190.290">
    <property type="match status" value="1"/>
</dbReference>